<organism evidence="1">
    <name type="scientific">Oryza punctata</name>
    <name type="common">Red rice</name>
    <dbReference type="NCBI Taxonomy" id="4537"/>
    <lineage>
        <taxon>Eukaryota</taxon>
        <taxon>Viridiplantae</taxon>
        <taxon>Streptophyta</taxon>
        <taxon>Embryophyta</taxon>
        <taxon>Tracheophyta</taxon>
        <taxon>Spermatophyta</taxon>
        <taxon>Magnoliopsida</taxon>
        <taxon>Liliopsida</taxon>
        <taxon>Poales</taxon>
        <taxon>Poaceae</taxon>
        <taxon>BOP clade</taxon>
        <taxon>Oryzoideae</taxon>
        <taxon>Oryzeae</taxon>
        <taxon>Oryzinae</taxon>
        <taxon>Oryza</taxon>
    </lineage>
</organism>
<protein>
    <submittedName>
        <fullName evidence="1">Uncharacterized protein</fullName>
    </submittedName>
</protein>
<dbReference type="Proteomes" id="UP000026962">
    <property type="component" value="Chromosome 1"/>
</dbReference>
<dbReference type="EnsemblPlants" id="OPUNC01G20380.1">
    <property type="protein sequence ID" value="OPUNC01G20380.1"/>
    <property type="gene ID" value="OPUNC01G20380"/>
</dbReference>
<reference evidence="1" key="2">
    <citation type="submission" date="2018-05" db="EMBL/GenBank/DDBJ databases">
        <title>OpunRS2 (Oryza punctata Reference Sequence Version 2).</title>
        <authorList>
            <person name="Zhang J."/>
            <person name="Kudrna D."/>
            <person name="Lee S."/>
            <person name="Talag J."/>
            <person name="Welchert J."/>
            <person name="Wing R.A."/>
        </authorList>
    </citation>
    <scope>NUCLEOTIDE SEQUENCE [LARGE SCALE GENOMIC DNA]</scope>
</reference>
<dbReference type="Gramene" id="OPUNC01G20380.1">
    <property type="protein sequence ID" value="OPUNC01G20380.1"/>
    <property type="gene ID" value="OPUNC01G20380"/>
</dbReference>
<reference evidence="1" key="1">
    <citation type="submission" date="2015-04" db="UniProtKB">
        <authorList>
            <consortium name="EnsemblPlants"/>
        </authorList>
    </citation>
    <scope>IDENTIFICATION</scope>
</reference>
<accession>A0A0E0JK97</accession>
<name>A0A0E0JK97_ORYPU</name>
<evidence type="ECO:0000313" key="1">
    <source>
        <dbReference type="EnsemblPlants" id="OPUNC01G20380.1"/>
    </source>
</evidence>
<dbReference type="HOGENOM" id="CLU_1581059_0_0_1"/>
<keyword evidence="2" id="KW-1185">Reference proteome</keyword>
<proteinExistence type="predicted"/>
<dbReference type="AlphaFoldDB" id="A0A0E0JK97"/>
<evidence type="ECO:0000313" key="2">
    <source>
        <dbReference type="Proteomes" id="UP000026962"/>
    </source>
</evidence>
<sequence length="169" mass="18554">MSQLNANSHGAIVGHDPVIDISHTNGSRNILSAKRDHIALDIDDNDGVDRGCTAGSDDIQSWPQKSSSSMPVAAQDHGRVGVYWYSAAMSAYFDDKKHYEVIKQVMAHCFMKTPPRPRRRPDDITENLDVSPCRLGMSQCGHVVTILIVVLVSTFDADGWGISLQGMKM</sequence>